<dbReference type="NCBIfam" id="NF007914">
    <property type="entry name" value="PRK10628.1"/>
    <property type="match status" value="1"/>
</dbReference>
<dbReference type="InterPro" id="IPR014436">
    <property type="entry name" value="Extradiol_dOase_DODA"/>
</dbReference>
<feature type="domain" description="Extradiol ring-cleavage dioxygenase class III enzyme subunit B" evidence="6">
    <location>
        <begin position="9"/>
        <end position="256"/>
    </location>
</feature>
<reference evidence="7" key="1">
    <citation type="submission" date="2019-09" db="EMBL/GenBank/DDBJ databases">
        <title>In-depth cultivation of the pig gut microbiome towards novel bacterial diversity and tailored functional studies.</title>
        <authorList>
            <person name="Wylensek D."/>
            <person name="Hitch T.C.A."/>
            <person name="Clavel T."/>
        </authorList>
    </citation>
    <scope>NUCLEOTIDE SEQUENCE</scope>
    <source>
        <strain evidence="7">RF-744-FAT-WT-3</strain>
    </source>
</reference>
<comment type="caution">
    <text evidence="7">The sequence shown here is derived from an EMBL/GenBank/DDBJ whole genome shotgun (WGS) entry which is preliminary data.</text>
</comment>
<evidence type="ECO:0000256" key="5">
    <source>
        <dbReference type="ARBA" id="ARBA00023002"/>
    </source>
</evidence>
<keyword evidence="5 7" id="KW-0560">Oxidoreductase</keyword>
<sequence length="257" mass="28711">MKRMPVVFSGHGSPMIAIEHNDITEGMASVGRKVLEEYGRPKAILAISAHWFSRGTFIQSQEEPRQIYDMYGFPEELYQVKYPVSGSKELTSEVENILGEDVSIDDSWGIDHGTWTVLVHMFPDARIPVVQLSVNSKLNAEQSYEMGRKLKSLRDKGYLILGSGNVVHNLRMTDWDNPGGTPMTVSFNDRITEAVEAGDFKTVVDYSSIEYASYAVPTPDHFLPLLYCLGAGEGDEVETFNKVCNLGSMAMTGYFFK</sequence>
<evidence type="ECO:0000259" key="6">
    <source>
        <dbReference type="Pfam" id="PF02900"/>
    </source>
</evidence>
<comment type="cofactor">
    <cofactor evidence="1">
        <name>Zn(2+)</name>
        <dbReference type="ChEBI" id="CHEBI:29105"/>
    </cofactor>
</comment>
<keyword evidence="3" id="KW-0479">Metal-binding</keyword>
<dbReference type="GO" id="GO:0008270">
    <property type="term" value="F:zinc ion binding"/>
    <property type="evidence" value="ECO:0007669"/>
    <property type="project" value="InterPro"/>
</dbReference>
<evidence type="ECO:0000256" key="4">
    <source>
        <dbReference type="ARBA" id="ARBA00022833"/>
    </source>
</evidence>
<evidence type="ECO:0000313" key="7">
    <source>
        <dbReference type="EMBL" id="MST69267.1"/>
    </source>
</evidence>
<comment type="similarity">
    <text evidence="2">Belongs to the DODA-type extradiol aromatic ring-opening dioxygenase family.</text>
</comment>
<name>A0A6A8MCJ3_9FIRM</name>
<dbReference type="SUPFAM" id="SSF53213">
    <property type="entry name" value="LigB-like"/>
    <property type="match status" value="1"/>
</dbReference>
<dbReference type="PANTHER" id="PTHR30096">
    <property type="entry name" value="4,5-DOPA DIOXYGENASE EXTRADIOL-LIKE PROTEIN"/>
    <property type="match status" value="1"/>
</dbReference>
<evidence type="ECO:0000256" key="1">
    <source>
        <dbReference type="ARBA" id="ARBA00001947"/>
    </source>
</evidence>
<dbReference type="EMBL" id="VUNB01000005">
    <property type="protein sequence ID" value="MST69267.1"/>
    <property type="molecule type" value="Genomic_DNA"/>
</dbReference>
<dbReference type="Gene3D" id="3.40.830.10">
    <property type="entry name" value="LigB-like"/>
    <property type="match status" value="1"/>
</dbReference>
<dbReference type="InterPro" id="IPR004183">
    <property type="entry name" value="Xdiol_dOase_suB"/>
</dbReference>
<evidence type="ECO:0000256" key="3">
    <source>
        <dbReference type="ARBA" id="ARBA00022723"/>
    </source>
</evidence>
<dbReference type="GO" id="GO:0050297">
    <property type="term" value="F:stizolobate synthase activity"/>
    <property type="evidence" value="ECO:0007669"/>
    <property type="project" value="UniProtKB-EC"/>
</dbReference>
<dbReference type="EC" id="1.13.11.29" evidence="7"/>
<evidence type="ECO:0000256" key="2">
    <source>
        <dbReference type="ARBA" id="ARBA00007581"/>
    </source>
</evidence>
<gene>
    <name evidence="7" type="primary">ygiD</name>
    <name evidence="7" type="ORF">FYJ66_06655</name>
</gene>
<dbReference type="GO" id="GO:0008198">
    <property type="term" value="F:ferrous iron binding"/>
    <property type="evidence" value="ECO:0007669"/>
    <property type="project" value="InterPro"/>
</dbReference>
<keyword evidence="4" id="KW-0862">Zinc</keyword>
<protein>
    <submittedName>
        <fullName evidence="7">4,5-DOPA dioxygenase extradiol</fullName>
        <ecNumber evidence="7">1.13.11.29</ecNumber>
    </submittedName>
</protein>
<dbReference type="Pfam" id="PF02900">
    <property type="entry name" value="LigB"/>
    <property type="match status" value="1"/>
</dbReference>
<dbReference type="PANTHER" id="PTHR30096:SF0">
    <property type="entry name" value="4,5-DOPA DIOXYGENASE EXTRADIOL-LIKE PROTEIN"/>
    <property type="match status" value="1"/>
</dbReference>
<accession>A0A6A8MCJ3</accession>
<dbReference type="CDD" id="cd07363">
    <property type="entry name" value="45_DOPA_Dioxygenase"/>
    <property type="match status" value="1"/>
</dbReference>
<dbReference type="AlphaFoldDB" id="A0A6A8MCJ3"/>
<keyword evidence="7" id="KW-0223">Dioxygenase</keyword>
<proteinExistence type="inferred from homology"/>
<organism evidence="7">
    <name type="scientific">Baileyella intestinalis</name>
    <dbReference type="NCBI Taxonomy" id="2606709"/>
    <lineage>
        <taxon>Bacteria</taxon>
        <taxon>Bacillati</taxon>
        <taxon>Bacillota</taxon>
        <taxon>Clostridia</taxon>
        <taxon>Peptostreptococcales</taxon>
        <taxon>Anaerovoracaceae</taxon>
        <taxon>Baileyella</taxon>
    </lineage>
</organism>
<dbReference type="PIRSF" id="PIRSF006157">
    <property type="entry name" value="Doxgns_DODA"/>
    <property type="match status" value="1"/>
</dbReference>